<keyword evidence="3" id="KW-1185">Reference proteome</keyword>
<organism evidence="2 3">
    <name type="scientific">Actinopolyspora mzabensis</name>
    <dbReference type="NCBI Taxonomy" id="995066"/>
    <lineage>
        <taxon>Bacteria</taxon>
        <taxon>Bacillati</taxon>
        <taxon>Actinomycetota</taxon>
        <taxon>Actinomycetes</taxon>
        <taxon>Actinopolysporales</taxon>
        <taxon>Actinopolysporaceae</taxon>
        <taxon>Actinopolyspora</taxon>
    </lineage>
</organism>
<dbReference type="EMBL" id="FNFM01000001">
    <property type="protein sequence ID" value="SDJ66179.1"/>
    <property type="molecule type" value="Genomic_DNA"/>
</dbReference>
<protein>
    <submittedName>
        <fullName evidence="2">Ribbon-helix-helix protein, copG family</fullName>
    </submittedName>
</protein>
<name>A0A1G8VJQ3_ACTMZ</name>
<dbReference type="RefSeq" id="WP_092625307.1">
    <property type="nucleotide sequence ID" value="NZ_FNFM01000001.1"/>
</dbReference>
<dbReference type="AlphaFoldDB" id="A0A1G8VJQ3"/>
<dbReference type="Proteomes" id="UP000199213">
    <property type="component" value="Unassembled WGS sequence"/>
</dbReference>
<dbReference type="OrthoDB" id="4739708at2"/>
<dbReference type="GO" id="GO:0006355">
    <property type="term" value="P:regulation of DNA-templated transcription"/>
    <property type="evidence" value="ECO:0007669"/>
    <property type="project" value="InterPro"/>
</dbReference>
<evidence type="ECO:0000313" key="3">
    <source>
        <dbReference type="Proteomes" id="UP000199213"/>
    </source>
</evidence>
<evidence type="ECO:0000313" key="2">
    <source>
        <dbReference type="EMBL" id="SDJ66179.1"/>
    </source>
</evidence>
<dbReference type="Gene3D" id="1.10.1220.10">
    <property type="entry name" value="Met repressor-like"/>
    <property type="match status" value="1"/>
</dbReference>
<dbReference type="InterPro" id="IPR010985">
    <property type="entry name" value="Ribbon_hlx_hlx"/>
</dbReference>
<dbReference type="Pfam" id="PF01402">
    <property type="entry name" value="RHH_1"/>
    <property type="match status" value="1"/>
</dbReference>
<accession>A0A1G8VJQ3</accession>
<evidence type="ECO:0000259" key="1">
    <source>
        <dbReference type="Pfam" id="PF01402"/>
    </source>
</evidence>
<dbReference type="SUPFAM" id="SSF47598">
    <property type="entry name" value="Ribbon-helix-helix"/>
    <property type="match status" value="1"/>
</dbReference>
<sequence length="73" mass="8076">MTADTTGMTLRLPTEMAEALRTAAFASNTSVNEVVKRAIAEYLREHARPDTVRSAFETTLEQHAVALDKLKDL</sequence>
<gene>
    <name evidence="2" type="ORF">SAMN04487820_101126</name>
</gene>
<proteinExistence type="predicted"/>
<dbReference type="InterPro" id="IPR002145">
    <property type="entry name" value="CopG"/>
</dbReference>
<reference evidence="3" key="1">
    <citation type="submission" date="2016-10" db="EMBL/GenBank/DDBJ databases">
        <authorList>
            <person name="Varghese N."/>
            <person name="Submissions S."/>
        </authorList>
    </citation>
    <scope>NUCLEOTIDE SEQUENCE [LARGE SCALE GENOMIC DNA]</scope>
    <source>
        <strain evidence="3">DSM 45460</strain>
    </source>
</reference>
<dbReference type="InterPro" id="IPR013321">
    <property type="entry name" value="Arc_rbn_hlx_hlx"/>
</dbReference>
<feature type="domain" description="Ribbon-helix-helix protein CopG" evidence="1">
    <location>
        <begin position="9"/>
        <end position="44"/>
    </location>
</feature>